<dbReference type="CDD" id="cd01902">
    <property type="entry name" value="Ntn_CGH"/>
    <property type="match status" value="1"/>
</dbReference>
<dbReference type="Gene3D" id="3.60.60.10">
    <property type="entry name" value="Penicillin V Acylase, Chain A"/>
    <property type="match status" value="1"/>
</dbReference>
<gene>
    <name evidence="5" type="ORF">TSACC_23069</name>
</gene>
<evidence type="ECO:0000313" key="6">
    <source>
        <dbReference type="Proteomes" id="UP000076023"/>
    </source>
</evidence>
<evidence type="ECO:0000256" key="1">
    <source>
        <dbReference type="ARBA" id="ARBA00006625"/>
    </source>
</evidence>
<dbReference type="PANTHER" id="PTHR35527:SF2">
    <property type="entry name" value="HYDROLASE"/>
    <property type="match status" value="1"/>
</dbReference>
<organism evidence="5 6">
    <name type="scientific">Terrimicrobium sacchariphilum</name>
    <dbReference type="NCBI Taxonomy" id="690879"/>
    <lineage>
        <taxon>Bacteria</taxon>
        <taxon>Pseudomonadati</taxon>
        <taxon>Verrucomicrobiota</taxon>
        <taxon>Terrimicrobiia</taxon>
        <taxon>Terrimicrobiales</taxon>
        <taxon>Terrimicrobiaceae</taxon>
        <taxon>Terrimicrobium</taxon>
    </lineage>
</organism>
<name>A0A146GD86_TERSA</name>
<protein>
    <submittedName>
        <fullName evidence="5">Choloylglycine hydrolase</fullName>
    </submittedName>
</protein>
<dbReference type="STRING" id="690879.TSACC_23069"/>
<sequence length="360" mass="38498">MKSFPLLFAACLGFAASASPVAACTRAVLKLDDGTVLTGRSMDWMEEIENNLWVFPRGMKRDGAAGPGSITWESRYGSVITTIYEIATVDGINEKGLVANTLYLAESDYGAVGDKPSMCISMWAQYVLDNYATVAEAVAALEKEPFRIIAPKLPDGSPATGHLALTDATGDSAIFEYIDGKLVIHHGPQYTVMTNSPEYSQQLAIEKYWSGVGGTNFLPGTARAADRFARASFGINSVPRGIDKNFIKAVPGEDLSVQGVASMMSVIRSVSVPLGLTTPGEPNIASTIWRTVSDSKHLTYYYDAATVPNTFWIDLTKLDFSAGAGVKRLLLTGGKFYAGDASKHLEPAQAFTPLAATPGK</sequence>
<feature type="domain" description="Choloylglycine hydrolase/NAAA C-terminal" evidence="4">
    <location>
        <begin position="24"/>
        <end position="319"/>
    </location>
</feature>
<keyword evidence="2 5" id="KW-0378">Hydrolase</keyword>
<evidence type="ECO:0000256" key="3">
    <source>
        <dbReference type="SAM" id="SignalP"/>
    </source>
</evidence>
<evidence type="ECO:0000256" key="2">
    <source>
        <dbReference type="ARBA" id="ARBA00022801"/>
    </source>
</evidence>
<dbReference type="InterPro" id="IPR029055">
    <property type="entry name" value="Ntn_hydrolases_N"/>
</dbReference>
<dbReference type="OrthoDB" id="9794717at2"/>
<comment type="caution">
    <text evidence="5">The sequence shown here is derived from an EMBL/GenBank/DDBJ whole genome shotgun (WGS) entry which is preliminary data.</text>
</comment>
<comment type="similarity">
    <text evidence="1">Belongs to the peptidase C59 family.</text>
</comment>
<feature type="chain" id="PRO_5007524967" evidence="3">
    <location>
        <begin position="23"/>
        <end position="360"/>
    </location>
</feature>
<dbReference type="InterPro" id="IPR052193">
    <property type="entry name" value="Peptidase_C59"/>
</dbReference>
<dbReference type="SUPFAM" id="SSF56235">
    <property type="entry name" value="N-terminal nucleophile aminohydrolases (Ntn hydrolases)"/>
    <property type="match status" value="1"/>
</dbReference>
<reference evidence="6" key="1">
    <citation type="journal article" date="2017" name="Genome Announc.">
        <title>Draft Genome Sequence of Terrimicrobium sacchariphilum NM-5T, a Facultative Anaerobic Soil Bacterium of the Class Spartobacteria.</title>
        <authorList>
            <person name="Qiu Y.L."/>
            <person name="Tourlousse D.M."/>
            <person name="Matsuura N."/>
            <person name="Ohashi A."/>
            <person name="Sekiguchi Y."/>
        </authorList>
    </citation>
    <scope>NUCLEOTIDE SEQUENCE [LARGE SCALE GENOMIC DNA]</scope>
    <source>
        <strain evidence="6">NM-5</strain>
    </source>
</reference>
<dbReference type="GO" id="GO:0016787">
    <property type="term" value="F:hydrolase activity"/>
    <property type="evidence" value="ECO:0007669"/>
    <property type="project" value="UniProtKB-KW"/>
</dbReference>
<evidence type="ECO:0000259" key="4">
    <source>
        <dbReference type="Pfam" id="PF02275"/>
    </source>
</evidence>
<dbReference type="Proteomes" id="UP000076023">
    <property type="component" value="Unassembled WGS sequence"/>
</dbReference>
<dbReference type="Pfam" id="PF02275">
    <property type="entry name" value="CBAH"/>
    <property type="match status" value="1"/>
</dbReference>
<keyword evidence="3" id="KW-0732">Signal</keyword>
<feature type="signal peptide" evidence="3">
    <location>
        <begin position="1"/>
        <end position="22"/>
    </location>
</feature>
<dbReference type="AlphaFoldDB" id="A0A146GD86"/>
<dbReference type="InterPro" id="IPR029132">
    <property type="entry name" value="CBAH/NAAA_C"/>
</dbReference>
<dbReference type="EMBL" id="BDCO01000002">
    <property type="protein sequence ID" value="GAT34637.1"/>
    <property type="molecule type" value="Genomic_DNA"/>
</dbReference>
<accession>A0A146GD86</accession>
<dbReference type="RefSeq" id="WP_075080251.1">
    <property type="nucleotide sequence ID" value="NZ_BDCO01000002.1"/>
</dbReference>
<evidence type="ECO:0000313" key="5">
    <source>
        <dbReference type="EMBL" id="GAT34637.1"/>
    </source>
</evidence>
<proteinExistence type="inferred from homology"/>
<dbReference type="InParanoid" id="A0A146GD86"/>
<keyword evidence="6" id="KW-1185">Reference proteome</keyword>
<dbReference type="PANTHER" id="PTHR35527">
    <property type="entry name" value="CHOLOYLGLYCINE HYDROLASE"/>
    <property type="match status" value="1"/>
</dbReference>